<keyword evidence="1" id="KW-1133">Transmembrane helix</keyword>
<feature type="chain" id="PRO_5003404989" evidence="2">
    <location>
        <begin position="25"/>
        <end position="124"/>
    </location>
</feature>
<keyword evidence="4" id="KW-1185">Reference proteome</keyword>
<evidence type="ECO:0000313" key="3">
    <source>
        <dbReference type="EMBL" id="EGT50299.1"/>
    </source>
</evidence>
<gene>
    <name evidence="3" type="ORF">CAEBREN_01903</name>
</gene>
<name>G0N1Y6_CAEBE</name>
<reference evidence="4" key="1">
    <citation type="submission" date="2011-07" db="EMBL/GenBank/DDBJ databases">
        <authorList>
            <consortium name="Caenorhabditis brenneri Sequencing and Analysis Consortium"/>
            <person name="Wilson R.K."/>
        </authorList>
    </citation>
    <scope>NUCLEOTIDE SEQUENCE [LARGE SCALE GENOMIC DNA]</scope>
    <source>
        <strain evidence="4">PB2801</strain>
    </source>
</reference>
<evidence type="ECO:0000313" key="4">
    <source>
        <dbReference type="Proteomes" id="UP000008068"/>
    </source>
</evidence>
<keyword evidence="1" id="KW-0812">Transmembrane</keyword>
<dbReference type="Proteomes" id="UP000008068">
    <property type="component" value="Unassembled WGS sequence"/>
</dbReference>
<sequence length="124" mass="13936">MGRILWPFLLFVVVVSASVGIGKALDGQMEQSKPETTSEEPVDKAKPETYVQGFDDKGCDRDCAIIITLVFSYIAVVFAMLWAITACAARFRNLDSLIDCYFKEVGEHHHQEMFASKIQPQLYV</sequence>
<dbReference type="InParanoid" id="G0N1Y6"/>
<feature type="signal peptide" evidence="2">
    <location>
        <begin position="1"/>
        <end position="24"/>
    </location>
</feature>
<evidence type="ECO:0000256" key="2">
    <source>
        <dbReference type="SAM" id="SignalP"/>
    </source>
</evidence>
<dbReference type="EMBL" id="GL379828">
    <property type="protein sequence ID" value="EGT50299.1"/>
    <property type="molecule type" value="Genomic_DNA"/>
</dbReference>
<keyword evidence="1" id="KW-0472">Membrane</keyword>
<feature type="transmembrane region" description="Helical" evidence="1">
    <location>
        <begin position="64"/>
        <end position="84"/>
    </location>
</feature>
<protein>
    <submittedName>
        <fullName evidence="3">Uncharacterized protein</fullName>
    </submittedName>
</protein>
<organism evidence="4">
    <name type="scientific">Caenorhabditis brenneri</name>
    <name type="common">Nematode worm</name>
    <dbReference type="NCBI Taxonomy" id="135651"/>
    <lineage>
        <taxon>Eukaryota</taxon>
        <taxon>Metazoa</taxon>
        <taxon>Ecdysozoa</taxon>
        <taxon>Nematoda</taxon>
        <taxon>Chromadorea</taxon>
        <taxon>Rhabditida</taxon>
        <taxon>Rhabditina</taxon>
        <taxon>Rhabditomorpha</taxon>
        <taxon>Rhabditoidea</taxon>
        <taxon>Rhabditidae</taxon>
        <taxon>Peloderinae</taxon>
        <taxon>Caenorhabditis</taxon>
    </lineage>
</organism>
<dbReference type="HOGENOM" id="CLU_2005911_0_0_1"/>
<keyword evidence="2" id="KW-0732">Signal</keyword>
<accession>G0N1Y6</accession>
<dbReference type="AlphaFoldDB" id="G0N1Y6"/>
<proteinExistence type="predicted"/>
<evidence type="ECO:0000256" key="1">
    <source>
        <dbReference type="SAM" id="Phobius"/>
    </source>
</evidence>